<keyword evidence="3" id="KW-1185">Reference proteome</keyword>
<protein>
    <submittedName>
        <fullName evidence="2">10585_t:CDS:1</fullName>
    </submittedName>
</protein>
<reference evidence="2" key="1">
    <citation type="submission" date="2021-06" db="EMBL/GenBank/DDBJ databases">
        <authorList>
            <person name="Kallberg Y."/>
            <person name="Tangrot J."/>
            <person name="Rosling A."/>
        </authorList>
    </citation>
    <scope>NUCLEOTIDE SEQUENCE</scope>
    <source>
        <strain evidence="2">IN212</strain>
    </source>
</reference>
<dbReference type="PANTHER" id="PTHR23257">
    <property type="entry name" value="SERINE-THREONINE PROTEIN KINASE"/>
    <property type="match status" value="1"/>
</dbReference>
<dbReference type="GO" id="GO:0004672">
    <property type="term" value="F:protein kinase activity"/>
    <property type="evidence" value="ECO:0007669"/>
    <property type="project" value="InterPro"/>
</dbReference>
<dbReference type="SUPFAM" id="SSF56112">
    <property type="entry name" value="Protein kinase-like (PK-like)"/>
    <property type="match status" value="1"/>
</dbReference>
<comment type="caution">
    <text evidence="2">The sequence shown here is derived from an EMBL/GenBank/DDBJ whole genome shotgun (WGS) entry which is preliminary data.</text>
</comment>
<dbReference type="OrthoDB" id="2428256at2759"/>
<evidence type="ECO:0000313" key="3">
    <source>
        <dbReference type="Proteomes" id="UP000789396"/>
    </source>
</evidence>
<dbReference type="InterPro" id="IPR011009">
    <property type="entry name" value="Kinase-like_dom_sf"/>
</dbReference>
<dbReference type="Proteomes" id="UP000789396">
    <property type="component" value="Unassembled WGS sequence"/>
</dbReference>
<accession>A0A9N9JAE7</accession>
<gene>
    <name evidence="2" type="ORF">RFULGI_LOCUS15144</name>
</gene>
<evidence type="ECO:0000313" key="2">
    <source>
        <dbReference type="EMBL" id="CAG8772262.1"/>
    </source>
</evidence>
<dbReference type="Gene3D" id="1.10.510.10">
    <property type="entry name" value="Transferase(Phosphotransferase) domain 1"/>
    <property type="match status" value="1"/>
</dbReference>
<dbReference type="GO" id="GO:0005737">
    <property type="term" value="C:cytoplasm"/>
    <property type="evidence" value="ECO:0007669"/>
    <property type="project" value="TreeGrafter"/>
</dbReference>
<dbReference type="AlphaFoldDB" id="A0A9N9JAE7"/>
<name>A0A9N9JAE7_9GLOM</name>
<dbReference type="GO" id="GO:0005524">
    <property type="term" value="F:ATP binding"/>
    <property type="evidence" value="ECO:0007669"/>
    <property type="project" value="InterPro"/>
</dbReference>
<feature type="domain" description="Protein kinase" evidence="1">
    <location>
        <begin position="1"/>
        <end position="188"/>
    </location>
</feature>
<feature type="non-terminal residue" evidence="2">
    <location>
        <position position="188"/>
    </location>
</feature>
<dbReference type="PROSITE" id="PS50011">
    <property type="entry name" value="PROTEIN_KINASE_DOM"/>
    <property type="match status" value="1"/>
</dbReference>
<evidence type="ECO:0000259" key="1">
    <source>
        <dbReference type="PROSITE" id="PS50011"/>
    </source>
</evidence>
<dbReference type="InterPro" id="IPR000719">
    <property type="entry name" value="Prot_kinase_dom"/>
</dbReference>
<organism evidence="2 3">
    <name type="scientific">Racocetra fulgida</name>
    <dbReference type="NCBI Taxonomy" id="60492"/>
    <lineage>
        <taxon>Eukaryota</taxon>
        <taxon>Fungi</taxon>
        <taxon>Fungi incertae sedis</taxon>
        <taxon>Mucoromycota</taxon>
        <taxon>Glomeromycotina</taxon>
        <taxon>Glomeromycetes</taxon>
        <taxon>Diversisporales</taxon>
        <taxon>Gigasporaceae</taxon>
        <taxon>Racocetra</taxon>
    </lineage>
</organism>
<dbReference type="InterPro" id="IPR001245">
    <property type="entry name" value="Ser-Thr/Tyr_kinase_cat_dom"/>
</dbReference>
<dbReference type="GO" id="GO:0007165">
    <property type="term" value="P:signal transduction"/>
    <property type="evidence" value="ECO:0007669"/>
    <property type="project" value="TreeGrafter"/>
</dbReference>
<dbReference type="Pfam" id="PF07714">
    <property type="entry name" value="PK_Tyr_Ser-Thr"/>
    <property type="match status" value="1"/>
</dbReference>
<dbReference type="InterPro" id="IPR050167">
    <property type="entry name" value="Ser_Thr_protein_kinase"/>
</dbReference>
<feature type="non-terminal residue" evidence="2">
    <location>
        <position position="1"/>
    </location>
</feature>
<sequence>NDNMLLPLFGITQHPKTLEYMIVTSYAEGGSLKNNLQYIRKLSWKERLEILRDIVSGLASLHQADLLHRNLHSGNVFLFKNYTMVGDLGLPQPVGCYTSNHEKFYDFLPYIAPEVLREYFDDNIKDIEDKNIQLPIMQFQHADKIIRAQSKHSSTSSNFYAPYYTNFNNFSSYKSSSSTTYDNKKDQS</sequence>
<dbReference type="EMBL" id="CAJVPZ010047259">
    <property type="protein sequence ID" value="CAG8772262.1"/>
    <property type="molecule type" value="Genomic_DNA"/>
</dbReference>
<proteinExistence type="predicted"/>